<sequence length="149" mass="16257">MAEHRLLTRLLLERLDKGEAEEEGEVAKVAEVELKRKAEVDLELKRKAGRPGLHERASNDTVLDIELGLGTNNNNNLDSLDDLDLELGWGNQAGFVKPQLEQGDYSPKSVVPSEPSFAPEQTKAQLGEGMGNGMYLEADGSFGYSLTSS</sequence>
<dbReference type="AlphaFoldDB" id="A0A7S0NEM1"/>
<feature type="region of interest" description="Disordered" evidence="1">
    <location>
        <begin position="100"/>
        <end position="119"/>
    </location>
</feature>
<reference evidence="2" key="1">
    <citation type="submission" date="2021-01" db="EMBL/GenBank/DDBJ databases">
        <authorList>
            <person name="Corre E."/>
            <person name="Pelletier E."/>
            <person name="Niang G."/>
            <person name="Scheremetjew M."/>
            <person name="Finn R."/>
            <person name="Kale V."/>
            <person name="Holt S."/>
            <person name="Cochrane G."/>
            <person name="Meng A."/>
            <person name="Brown T."/>
            <person name="Cohen L."/>
        </authorList>
    </citation>
    <scope>NUCLEOTIDE SEQUENCE</scope>
    <source>
        <strain evidence="2">CCMP1374</strain>
    </source>
</reference>
<gene>
    <name evidence="2" type="ORF">PANT1444_LOCUS19631</name>
</gene>
<organism evidence="2">
    <name type="scientific">Phaeocystis antarctica</name>
    <dbReference type="NCBI Taxonomy" id="33657"/>
    <lineage>
        <taxon>Eukaryota</taxon>
        <taxon>Haptista</taxon>
        <taxon>Haptophyta</taxon>
        <taxon>Prymnesiophyceae</taxon>
        <taxon>Phaeocystales</taxon>
        <taxon>Phaeocystaceae</taxon>
        <taxon>Phaeocystis</taxon>
    </lineage>
</organism>
<dbReference type="EMBL" id="HBEP01034684">
    <property type="protein sequence ID" value="CAD8508816.1"/>
    <property type="molecule type" value="Transcribed_RNA"/>
</dbReference>
<evidence type="ECO:0000313" key="2">
    <source>
        <dbReference type="EMBL" id="CAD8508816.1"/>
    </source>
</evidence>
<proteinExistence type="predicted"/>
<name>A0A7S0NEM1_9EUKA</name>
<evidence type="ECO:0000256" key="1">
    <source>
        <dbReference type="SAM" id="MobiDB-lite"/>
    </source>
</evidence>
<accession>A0A7S0NEM1</accession>
<protein>
    <submittedName>
        <fullName evidence="2">Uncharacterized protein</fullName>
    </submittedName>
</protein>